<comment type="caution">
    <text evidence="1">The sequence shown here is derived from an EMBL/GenBank/DDBJ whole genome shotgun (WGS) entry which is preliminary data.</text>
</comment>
<reference evidence="1 2" key="1">
    <citation type="journal article" date="2021" name="Elife">
        <title>Chloroplast acquisition without the gene transfer in kleptoplastic sea slugs, Plakobranchus ocellatus.</title>
        <authorList>
            <person name="Maeda T."/>
            <person name="Takahashi S."/>
            <person name="Yoshida T."/>
            <person name="Shimamura S."/>
            <person name="Takaki Y."/>
            <person name="Nagai Y."/>
            <person name="Toyoda A."/>
            <person name="Suzuki Y."/>
            <person name="Arimoto A."/>
            <person name="Ishii H."/>
            <person name="Satoh N."/>
            <person name="Nishiyama T."/>
            <person name="Hasebe M."/>
            <person name="Maruyama T."/>
            <person name="Minagawa J."/>
            <person name="Obokata J."/>
            <person name="Shigenobu S."/>
        </authorList>
    </citation>
    <scope>NUCLEOTIDE SEQUENCE [LARGE SCALE GENOMIC DNA]</scope>
</reference>
<dbReference type="EMBL" id="BLXT01005178">
    <property type="protein sequence ID" value="GFO20591.1"/>
    <property type="molecule type" value="Genomic_DNA"/>
</dbReference>
<dbReference type="Proteomes" id="UP000735302">
    <property type="component" value="Unassembled WGS sequence"/>
</dbReference>
<gene>
    <name evidence="1" type="ORF">PoB_004709600</name>
</gene>
<name>A0AAV4BB85_9GAST</name>
<proteinExistence type="predicted"/>
<evidence type="ECO:0000313" key="1">
    <source>
        <dbReference type="EMBL" id="GFO20591.1"/>
    </source>
</evidence>
<protein>
    <submittedName>
        <fullName evidence="1">Uncharacterized protein</fullName>
    </submittedName>
</protein>
<organism evidence="1 2">
    <name type="scientific">Plakobranchus ocellatus</name>
    <dbReference type="NCBI Taxonomy" id="259542"/>
    <lineage>
        <taxon>Eukaryota</taxon>
        <taxon>Metazoa</taxon>
        <taxon>Spiralia</taxon>
        <taxon>Lophotrochozoa</taxon>
        <taxon>Mollusca</taxon>
        <taxon>Gastropoda</taxon>
        <taxon>Heterobranchia</taxon>
        <taxon>Euthyneura</taxon>
        <taxon>Panpulmonata</taxon>
        <taxon>Sacoglossa</taxon>
        <taxon>Placobranchoidea</taxon>
        <taxon>Plakobranchidae</taxon>
        <taxon>Plakobranchus</taxon>
    </lineage>
</organism>
<dbReference type="AlphaFoldDB" id="A0AAV4BB85"/>
<evidence type="ECO:0000313" key="2">
    <source>
        <dbReference type="Proteomes" id="UP000735302"/>
    </source>
</evidence>
<accession>A0AAV4BB85</accession>
<sequence>MKHKSKKKGWYEEKKTRLYAHIHYSSTQTKSARLDSVRLKIARYFIYSARTKKLTSDKFVMAKLTYFEGRGKGELIRLILGACNIEDSSLKVNDCKPKAHLINPGLSNFAAFKYFNGHDLFAE</sequence>
<keyword evidence="2" id="KW-1185">Reference proteome</keyword>